<evidence type="ECO:0000313" key="3">
    <source>
        <dbReference type="Proteomes" id="UP000176952"/>
    </source>
</evidence>
<reference evidence="2 3" key="1">
    <citation type="journal article" date="2016" name="Nat. Commun.">
        <title>Thousands of microbial genomes shed light on interconnected biogeochemical processes in an aquifer system.</title>
        <authorList>
            <person name="Anantharaman K."/>
            <person name="Brown C.T."/>
            <person name="Hug L.A."/>
            <person name="Sharon I."/>
            <person name="Castelle C.J."/>
            <person name="Probst A.J."/>
            <person name="Thomas B.C."/>
            <person name="Singh A."/>
            <person name="Wilkins M.J."/>
            <person name="Karaoz U."/>
            <person name="Brodie E.L."/>
            <person name="Williams K.H."/>
            <person name="Hubbard S.S."/>
            <person name="Banfield J.F."/>
        </authorList>
    </citation>
    <scope>NUCLEOTIDE SEQUENCE [LARGE SCALE GENOMIC DNA]</scope>
</reference>
<dbReference type="AlphaFoldDB" id="A0A1G2B7M7"/>
<organism evidence="2 3">
    <name type="scientific">Candidatus Kerfeldbacteria bacterium RIFCSPHIGHO2_12_FULL_48_17</name>
    <dbReference type="NCBI Taxonomy" id="1798542"/>
    <lineage>
        <taxon>Bacteria</taxon>
        <taxon>Candidatus Kerfeldiibacteriota</taxon>
    </lineage>
</organism>
<evidence type="ECO:0000256" key="1">
    <source>
        <dbReference type="SAM" id="MobiDB-lite"/>
    </source>
</evidence>
<accession>A0A1G2B7M7</accession>
<gene>
    <name evidence="2" type="ORF">A3F54_00380</name>
</gene>
<name>A0A1G2B7M7_9BACT</name>
<sequence>MSKKRKKSLEKNEQRPIDPLETKREEVNGQVALEYQKGGEFREGIDALQAEYSRRQTIALPFLEKTLGSKPGVEYFIAPPVMTRTDFDYYGDMDVVIIAPEGADTDFDSPEGLFIMPQSITREDLQEKMEKYPEVHDWFEKKLGEVPTSEKNVSAPEEITAAAPTAQNFNEDAVESKIRYGLSPETRANIREYRLLIADVFMADVQKRFPAMNWHVSGSTVENLKKFSICSDLDIDMLFDAPIKEEQNEIFWYLHNYLKPLYREKYKLKIDTHDDYLTELERFAQLDPKFKPFYEEKYGIKLDDDGVNDGEDNQGE</sequence>
<feature type="region of interest" description="Disordered" evidence="1">
    <location>
        <begin position="1"/>
        <end position="25"/>
    </location>
</feature>
<protein>
    <submittedName>
        <fullName evidence="2">Uncharacterized protein</fullName>
    </submittedName>
</protein>
<evidence type="ECO:0000313" key="2">
    <source>
        <dbReference type="EMBL" id="OGY84619.1"/>
    </source>
</evidence>
<dbReference type="Proteomes" id="UP000176952">
    <property type="component" value="Unassembled WGS sequence"/>
</dbReference>
<feature type="compositionally biased region" description="Basic and acidic residues" evidence="1">
    <location>
        <begin position="9"/>
        <end position="25"/>
    </location>
</feature>
<dbReference type="EMBL" id="MHKD01000012">
    <property type="protein sequence ID" value="OGY84619.1"/>
    <property type="molecule type" value="Genomic_DNA"/>
</dbReference>
<comment type="caution">
    <text evidence="2">The sequence shown here is derived from an EMBL/GenBank/DDBJ whole genome shotgun (WGS) entry which is preliminary data.</text>
</comment>
<dbReference type="STRING" id="1798542.A3F54_00380"/>
<proteinExistence type="predicted"/>